<feature type="transmembrane region" description="Helical" evidence="1">
    <location>
        <begin position="291"/>
        <end position="309"/>
    </location>
</feature>
<keyword evidence="1" id="KW-1133">Transmembrane helix</keyword>
<gene>
    <name evidence="3" type="ORF">SAMN06265379_10675</name>
</gene>
<protein>
    <submittedName>
        <fullName evidence="3">Glycosyltransferase, catalytic subunit of cellulose synthase and poly-beta-1,6-N-acetylglucosamine synthase</fullName>
    </submittedName>
</protein>
<evidence type="ECO:0000313" key="4">
    <source>
        <dbReference type="Proteomes" id="UP000319040"/>
    </source>
</evidence>
<dbReference type="AlphaFoldDB" id="A0A521DQH3"/>
<feature type="transmembrane region" description="Helical" evidence="1">
    <location>
        <begin position="239"/>
        <end position="271"/>
    </location>
</feature>
<dbReference type="InterPro" id="IPR029044">
    <property type="entry name" value="Nucleotide-diphossugar_trans"/>
</dbReference>
<evidence type="ECO:0000256" key="1">
    <source>
        <dbReference type="SAM" id="Phobius"/>
    </source>
</evidence>
<keyword evidence="1" id="KW-0472">Membrane</keyword>
<dbReference type="RefSeq" id="WP_142533786.1">
    <property type="nucleotide sequence ID" value="NZ_FXTB01000006.1"/>
</dbReference>
<dbReference type="SUPFAM" id="SSF53448">
    <property type="entry name" value="Nucleotide-diphospho-sugar transferases"/>
    <property type="match status" value="1"/>
</dbReference>
<keyword evidence="4" id="KW-1185">Reference proteome</keyword>
<dbReference type="Proteomes" id="UP000319040">
    <property type="component" value="Unassembled WGS sequence"/>
</dbReference>
<dbReference type="PANTHER" id="PTHR22916">
    <property type="entry name" value="GLYCOSYLTRANSFERASE"/>
    <property type="match status" value="1"/>
</dbReference>
<feature type="domain" description="Glycosyltransferase 2-like" evidence="2">
    <location>
        <begin position="5"/>
        <end position="167"/>
    </location>
</feature>
<dbReference type="Gene3D" id="3.90.550.10">
    <property type="entry name" value="Spore Coat Polysaccharide Biosynthesis Protein SpsA, Chain A"/>
    <property type="match status" value="1"/>
</dbReference>
<proteinExistence type="predicted"/>
<keyword evidence="1" id="KW-0812">Transmembrane</keyword>
<dbReference type="GO" id="GO:0016758">
    <property type="term" value="F:hexosyltransferase activity"/>
    <property type="evidence" value="ECO:0007669"/>
    <property type="project" value="UniProtKB-ARBA"/>
</dbReference>
<dbReference type="Pfam" id="PF00535">
    <property type="entry name" value="Glycos_transf_2"/>
    <property type="match status" value="1"/>
</dbReference>
<keyword evidence="3" id="KW-0808">Transferase</keyword>
<dbReference type="InterPro" id="IPR001173">
    <property type="entry name" value="Glyco_trans_2-like"/>
</dbReference>
<dbReference type="EMBL" id="FXTB01000006">
    <property type="protein sequence ID" value="SMO73361.1"/>
    <property type="molecule type" value="Genomic_DNA"/>
</dbReference>
<evidence type="ECO:0000313" key="3">
    <source>
        <dbReference type="EMBL" id="SMO73361.1"/>
    </source>
</evidence>
<reference evidence="3 4" key="1">
    <citation type="submission" date="2017-05" db="EMBL/GenBank/DDBJ databases">
        <authorList>
            <person name="Varghese N."/>
            <person name="Submissions S."/>
        </authorList>
    </citation>
    <scope>NUCLEOTIDE SEQUENCE [LARGE SCALE GENOMIC DNA]</scope>
    <source>
        <strain evidence="3 4">DSM 27040</strain>
    </source>
</reference>
<dbReference type="OrthoDB" id="9813550at2"/>
<accession>A0A521DQH3</accession>
<name>A0A521DQH3_SACCC</name>
<sequence length="328" mass="37246">MPKYSVIIPVYNRPHELDELLHSLTLVNYKDFEVIVVEDGSQRSSKDICAHYKNKLNLRYEYQNNTGPGPARNTGAGLAQGDYFLFFDSDCLIPAEYFNRVDEKLDNVDCFGGPDMAHPSFNTIQKAISYSMTATLTTGGIRGGKKKLDKFYPRSFNMGIKKEVFQELKGFAKLRFGEDLDFSMRILEAGYTTKLIIEAGVYHKRRNNFKSFFKQVYNSGIARINLNYRHPGSLKMVHALPALFTIGYIITILAGIYFPSFYLLALFPWIIFIVDASIQSKSVKVGMASSLAAMVQIVGYGLGFISATIKRKLFRGREFTAYEKNFYD</sequence>
<evidence type="ECO:0000259" key="2">
    <source>
        <dbReference type="Pfam" id="PF00535"/>
    </source>
</evidence>
<organism evidence="3 4">
    <name type="scientific">Saccharicrinis carchari</name>
    <dbReference type="NCBI Taxonomy" id="1168039"/>
    <lineage>
        <taxon>Bacteria</taxon>
        <taxon>Pseudomonadati</taxon>
        <taxon>Bacteroidota</taxon>
        <taxon>Bacteroidia</taxon>
        <taxon>Marinilabiliales</taxon>
        <taxon>Marinilabiliaceae</taxon>
        <taxon>Saccharicrinis</taxon>
    </lineage>
</organism>
<dbReference type="PANTHER" id="PTHR22916:SF64">
    <property type="entry name" value="TRANSFERASE, PUTATIVE-RELATED"/>
    <property type="match status" value="1"/>
</dbReference>